<dbReference type="OrthoDB" id="9790951at2"/>
<protein>
    <submittedName>
        <fullName evidence="10">TIGR04211 family SH3 domain-containing protein</fullName>
    </submittedName>
</protein>
<evidence type="ECO:0000256" key="3">
    <source>
        <dbReference type="ARBA" id="ARBA00022729"/>
    </source>
</evidence>
<dbReference type="RefSeq" id="WP_147714715.1">
    <property type="nucleotide sequence ID" value="NZ_VKAD01000002.1"/>
</dbReference>
<keyword evidence="4 7" id="KW-1133">Transmembrane helix</keyword>
<feature type="signal peptide" evidence="8">
    <location>
        <begin position="1"/>
        <end position="24"/>
    </location>
</feature>
<evidence type="ECO:0000256" key="8">
    <source>
        <dbReference type="SAM" id="SignalP"/>
    </source>
</evidence>
<keyword evidence="5 7" id="KW-0472">Membrane</keyword>
<dbReference type="Pfam" id="PF08239">
    <property type="entry name" value="SH3_3"/>
    <property type="match status" value="1"/>
</dbReference>
<feature type="domain" description="SH3b" evidence="9">
    <location>
        <begin position="36"/>
        <end position="86"/>
    </location>
</feature>
<sequence>MPSRSVVKLLLVFSLFSAPIATFAETAWLSDVLWVSIRSEPSSSGRVLKVIQSGTRMEVLEAPDGSSYSRVRTDAGLEGWIPRRYLASEQTSALKIANIEAEKNQLQNQIEDLEKKYSDLLTDKGDVNGEILTLRTDNAELTKELNRIRAISSDAIDLDARIQEVSEENANLKNENDVLKAENQSLREYNDNQWLLAGGGLIILGIILGVILPRVAGKKRRDSWS</sequence>
<dbReference type="InterPro" id="IPR016476">
    <property type="entry name" value="SH3_dom_pro"/>
</dbReference>
<evidence type="ECO:0000256" key="6">
    <source>
        <dbReference type="SAM" id="Coils"/>
    </source>
</evidence>
<keyword evidence="3 8" id="KW-0732">Signal</keyword>
<keyword evidence="6" id="KW-0175">Coiled coil</keyword>
<evidence type="ECO:0000256" key="2">
    <source>
        <dbReference type="ARBA" id="ARBA00022692"/>
    </source>
</evidence>
<evidence type="ECO:0000313" key="10">
    <source>
        <dbReference type="EMBL" id="TXR52119.1"/>
    </source>
</evidence>
<keyword evidence="11" id="KW-1185">Reference proteome</keyword>
<accession>A0A5C8Z4D7</accession>
<reference evidence="10 11" key="1">
    <citation type="submission" date="2019-07" db="EMBL/GenBank/DDBJ databases">
        <title>Reinekea sp. strain SSH23 genome sequencing and assembly.</title>
        <authorList>
            <person name="Kim I."/>
        </authorList>
    </citation>
    <scope>NUCLEOTIDE SEQUENCE [LARGE SCALE GENOMIC DNA]</scope>
    <source>
        <strain evidence="10 11">SSH23</strain>
    </source>
</reference>
<name>A0A5C8Z4D7_9GAMM</name>
<evidence type="ECO:0000313" key="11">
    <source>
        <dbReference type="Proteomes" id="UP000321764"/>
    </source>
</evidence>
<feature type="coiled-coil region" evidence="6">
    <location>
        <begin position="155"/>
        <end position="192"/>
    </location>
</feature>
<comment type="caution">
    <text evidence="10">The sequence shown here is derived from an EMBL/GenBank/DDBJ whole genome shotgun (WGS) entry which is preliminary data.</text>
</comment>
<dbReference type="AlphaFoldDB" id="A0A5C8Z4D7"/>
<gene>
    <name evidence="10" type="ORF">FME95_11940</name>
</gene>
<dbReference type="Proteomes" id="UP000321764">
    <property type="component" value="Unassembled WGS sequence"/>
</dbReference>
<feature type="chain" id="PRO_5023003994" evidence="8">
    <location>
        <begin position="25"/>
        <end position="225"/>
    </location>
</feature>
<comment type="subcellular location">
    <subcellularLocation>
        <location evidence="1">Membrane</location>
        <topology evidence="1">Single-pass membrane protein</topology>
    </subcellularLocation>
</comment>
<dbReference type="EMBL" id="VKAD01000002">
    <property type="protein sequence ID" value="TXR52119.1"/>
    <property type="molecule type" value="Genomic_DNA"/>
</dbReference>
<dbReference type="InterPro" id="IPR003646">
    <property type="entry name" value="SH3-like_bac-type"/>
</dbReference>
<feature type="transmembrane region" description="Helical" evidence="7">
    <location>
        <begin position="194"/>
        <end position="216"/>
    </location>
</feature>
<evidence type="ECO:0000259" key="9">
    <source>
        <dbReference type="Pfam" id="PF08239"/>
    </source>
</evidence>
<keyword evidence="2 7" id="KW-0812">Transmembrane</keyword>
<proteinExistence type="predicted"/>
<evidence type="ECO:0000256" key="1">
    <source>
        <dbReference type="ARBA" id="ARBA00004167"/>
    </source>
</evidence>
<organism evidence="10 11">
    <name type="scientific">Reinekea thalattae</name>
    <dbReference type="NCBI Taxonomy" id="2593301"/>
    <lineage>
        <taxon>Bacteria</taxon>
        <taxon>Pseudomonadati</taxon>
        <taxon>Pseudomonadota</taxon>
        <taxon>Gammaproteobacteria</taxon>
        <taxon>Oceanospirillales</taxon>
        <taxon>Saccharospirillaceae</taxon>
        <taxon>Reinekea</taxon>
    </lineage>
</organism>
<dbReference type="Gene3D" id="2.30.30.40">
    <property type="entry name" value="SH3 Domains"/>
    <property type="match status" value="1"/>
</dbReference>
<evidence type="ECO:0000256" key="4">
    <source>
        <dbReference type="ARBA" id="ARBA00022989"/>
    </source>
</evidence>
<feature type="coiled-coil region" evidence="6">
    <location>
        <begin position="89"/>
        <end position="123"/>
    </location>
</feature>
<dbReference type="GO" id="GO:0016020">
    <property type="term" value="C:membrane"/>
    <property type="evidence" value="ECO:0007669"/>
    <property type="project" value="UniProtKB-SubCell"/>
</dbReference>
<evidence type="ECO:0000256" key="5">
    <source>
        <dbReference type="ARBA" id="ARBA00023136"/>
    </source>
</evidence>
<evidence type="ECO:0000256" key="7">
    <source>
        <dbReference type="SAM" id="Phobius"/>
    </source>
</evidence>
<dbReference type="NCBIfam" id="TIGR04211">
    <property type="entry name" value="SH3_and_anchor"/>
    <property type="match status" value="1"/>
</dbReference>